<sequence length="115" mass="13314">MVFTTSAHRRARNWKQELRRHSTFVEDGRRLFTELLQNSHVLKAKTGSVSGRSSRKRQIVLREETGWLLITLKNTDGHQQFRVSVSAGTAPLVRQWLSEKFSEYEIITRTTEGEG</sequence>
<dbReference type="Proteomes" id="UP000756703">
    <property type="component" value="Unassembled WGS sequence"/>
</dbReference>
<comment type="caution">
    <text evidence="1">The sequence shown here is derived from an EMBL/GenBank/DDBJ whole genome shotgun (WGS) entry which is preliminary data.</text>
</comment>
<reference evidence="1" key="1">
    <citation type="submission" date="2020-07" db="EMBL/GenBank/DDBJ databases">
        <title>Huge and variable diversity of episymbiotic CPR bacteria and DPANN archaea in groundwater ecosystems.</title>
        <authorList>
            <person name="He C.Y."/>
            <person name="Keren R."/>
            <person name="Whittaker M."/>
            <person name="Farag I.F."/>
            <person name="Doudna J."/>
            <person name="Cate J.H.D."/>
            <person name="Banfield J.F."/>
        </authorList>
    </citation>
    <scope>NUCLEOTIDE SEQUENCE</scope>
    <source>
        <strain evidence="1">NC_groundwater_1225_Ag_S-0.1um_56_177</strain>
    </source>
</reference>
<organism evidence="1 2">
    <name type="scientific">Candidatus Sungiibacteriota bacterium</name>
    <dbReference type="NCBI Taxonomy" id="2750080"/>
    <lineage>
        <taxon>Bacteria</taxon>
        <taxon>Candidatus Sungiibacteriota</taxon>
    </lineage>
</organism>
<name>A0A933DTE7_9BACT</name>
<accession>A0A933DTE7</accession>
<proteinExistence type="predicted"/>
<evidence type="ECO:0000313" key="2">
    <source>
        <dbReference type="Proteomes" id="UP000756703"/>
    </source>
</evidence>
<gene>
    <name evidence="1" type="ORF">HY473_01825</name>
</gene>
<evidence type="ECO:0000313" key="1">
    <source>
        <dbReference type="EMBL" id="MBI4132807.1"/>
    </source>
</evidence>
<protein>
    <submittedName>
        <fullName evidence="1">Uncharacterized protein</fullName>
    </submittedName>
</protein>
<dbReference type="EMBL" id="JACQMI010000013">
    <property type="protein sequence ID" value="MBI4132807.1"/>
    <property type="molecule type" value="Genomic_DNA"/>
</dbReference>
<dbReference type="AlphaFoldDB" id="A0A933DTE7"/>